<evidence type="ECO:0000313" key="1">
    <source>
        <dbReference type="EMBL" id="KAB8250951.1"/>
    </source>
</evidence>
<sequence length="77" mass="8676">MLCLWSASFAVASRPPSLLVSFRKVPHGCQRHSPEQRGLYTNLNPFSPSFVLARLFLPVGSSYPSSFFLSSFLFFVF</sequence>
<protein>
    <submittedName>
        <fullName evidence="1">Uncharacterized protein</fullName>
    </submittedName>
</protein>
<accession>A0A5N6H8S6</accession>
<proteinExistence type="predicted"/>
<reference evidence="1" key="1">
    <citation type="submission" date="2019-04" db="EMBL/GenBank/DDBJ databases">
        <title>Friends and foes A comparative genomics study of 23 Aspergillus species from section Flavi.</title>
        <authorList>
            <consortium name="DOE Joint Genome Institute"/>
            <person name="Kjaerbolling I."/>
            <person name="Vesth T."/>
            <person name="Frisvad J.C."/>
            <person name="Nybo J.L."/>
            <person name="Theobald S."/>
            <person name="Kildgaard S."/>
            <person name="Isbrandt T."/>
            <person name="Kuo A."/>
            <person name="Sato A."/>
            <person name="Lyhne E.K."/>
            <person name="Kogle M.E."/>
            <person name="Wiebenga A."/>
            <person name="Kun R.S."/>
            <person name="Lubbers R.J."/>
            <person name="Makela M.R."/>
            <person name="Barry K."/>
            <person name="Chovatia M."/>
            <person name="Clum A."/>
            <person name="Daum C."/>
            <person name="Haridas S."/>
            <person name="He G."/>
            <person name="LaButti K."/>
            <person name="Lipzen A."/>
            <person name="Mondo S."/>
            <person name="Riley R."/>
            <person name="Salamov A."/>
            <person name="Simmons B.A."/>
            <person name="Magnuson J.K."/>
            <person name="Henrissat B."/>
            <person name="Mortensen U.H."/>
            <person name="Larsen T.O."/>
            <person name="Devries R.P."/>
            <person name="Grigoriev I.V."/>
            <person name="Machida M."/>
            <person name="Baker S.E."/>
            <person name="Andersen M.R."/>
        </authorList>
    </citation>
    <scope>NUCLEOTIDE SEQUENCE [LARGE SCALE GENOMIC DNA]</scope>
    <source>
        <strain evidence="1">CBS 121.62</strain>
    </source>
</reference>
<dbReference type="AlphaFoldDB" id="A0A5N6H8S6"/>
<organism evidence="1">
    <name type="scientific">Aspergillus flavus</name>
    <dbReference type="NCBI Taxonomy" id="5059"/>
    <lineage>
        <taxon>Eukaryota</taxon>
        <taxon>Fungi</taxon>
        <taxon>Dikarya</taxon>
        <taxon>Ascomycota</taxon>
        <taxon>Pezizomycotina</taxon>
        <taxon>Eurotiomycetes</taxon>
        <taxon>Eurotiomycetidae</taxon>
        <taxon>Eurotiales</taxon>
        <taxon>Aspergillaceae</taxon>
        <taxon>Aspergillus</taxon>
        <taxon>Aspergillus subgen. Circumdati</taxon>
    </lineage>
</organism>
<feature type="non-terminal residue" evidence="1">
    <location>
        <position position="77"/>
    </location>
</feature>
<name>A0A5N6H8S6_ASPFL</name>
<dbReference type="Proteomes" id="UP000325434">
    <property type="component" value="Unassembled WGS sequence"/>
</dbReference>
<gene>
    <name evidence="1" type="ORF">BDV35DRAFT_340603</name>
</gene>
<dbReference type="EMBL" id="ML734562">
    <property type="protein sequence ID" value="KAB8250951.1"/>
    <property type="molecule type" value="Genomic_DNA"/>
</dbReference>